<organism evidence="2 3">
    <name type="scientific">Amycolatopsis nalaikhensis</name>
    <dbReference type="NCBI Taxonomy" id="715472"/>
    <lineage>
        <taxon>Bacteria</taxon>
        <taxon>Bacillati</taxon>
        <taxon>Actinomycetota</taxon>
        <taxon>Actinomycetes</taxon>
        <taxon>Pseudonocardiales</taxon>
        <taxon>Pseudonocardiaceae</taxon>
        <taxon>Amycolatopsis</taxon>
    </lineage>
</organism>
<sequence>MVIPGMDVDDPIVQLSGRITARVNGDDPRAALDPGLLDEVAALRRLVAGRGGDRQARKVLSLLTDYTAACVHFARHRQLGARDGEQDLRAAIELFRSVHEYLPEYVPWSLRSLFGKGAEVVDGTIVERAETLVREGTRLVREATARHDSELLHRGVAVLREAVDATPAGHPLHGQRLTSLCAGLLAQQELTGDAQAAADAVATARKAVAVTKPGSPFHADSLHNLGRVLRARAIVTGDQAVEDEAAEALDRAAAALPDDHPDRADCLRELGLLLVLRAEARNDGAAMARAVDTLRRAVAAAGEAHPGYFELLEQFGLILALAHDRTGDRRHLAEHAEVFRRAVALMPAAHPERPRFQGRLAAACRQLFANTRDPAAIEEAVSVSRAALAEARSTARRASALGELGSALTERFSVTGDPADLDAAVDALRQAISADPAEPLWRSGLASALLARHLATGDAACLDEAVRSARAAVAASSADDPMRPLRRNLLGRVLWHRGDLTADRESLAEAITTLGAAAEELLDDRPLQLTIRTNLGSAFGVLYRLTEAADALHRAVAAFQWVVDHLPAGHVKRGLYLGNLGSARFRMYRLTGERADRDAAIGILAEAVRLRELPDPPGFLANLATALMDRYDETGSAADLDVADRSARHALSLLPDDHPTRCVVLTTLGRLQLARHVRDDDPAELTRALATLHTAATMPTASPEARILAARLGGDAALNAGNAEAALAAMTVAVEQLPLVSGRQLSRPDQELQLARNPGVACDAAACAIAAGQPEKAVELLEAGRTILHARVLEGRGDLADLSARAPELARRFAELRDDPALTGSVTAVAPDGAEHLDRRHELAREWAGLVATIRAEYGDAALFRSPRFADLVPAAADGPVVAINVSRYRCDALVLTASGVRAVALPGLELTDLVERAGEFLQALDVACGGAKTAAELDAAEQTVAATIDWLRSTITLPVMATLDTPVPRIWWSPTSVLSFLPVHAAVADPTVSSYTPTVGALLRARGRGRPETPGRGMVVAMPHTPGHARLPGVTRECDLLTELFPETVVLRGPDATRAAVLRELPEHGWVHFACHGRNDVVQPSDSNVRLWDGPLSVRDLAELDTDCGVLAVLTACETAQGSTLLADEVLHVGGAFHLAGYVHVIATLWSAHDTASAELTEAFYRELGGAGDATGSARALHAAVRELRERYPDRPSRWAPYLHVGP</sequence>
<dbReference type="Proteomes" id="UP001227101">
    <property type="component" value="Chromosome"/>
</dbReference>
<dbReference type="RefSeq" id="WP_285452985.1">
    <property type="nucleotide sequence ID" value="NZ_CP127173.1"/>
</dbReference>
<reference evidence="2 3" key="1">
    <citation type="submission" date="2023-06" db="EMBL/GenBank/DDBJ databases">
        <authorList>
            <person name="Oyuntsetseg B."/>
            <person name="Kim S.B."/>
        </authorList>
    </citation>
    <scope>NUCLEOTIDE SEQUENCE [LARGE SCALE GENOMIC DNA]</scope>
    <source>
        <strain evidence="2 3">2-2</strain>
    </source>
</reference>
<dbReference type="Pfam" id="PF12770">
    <property type="entry name" value="CHAT"/>
    <property type="match status" value="1"/>
</dbReference>
<evidence type="ECO:0000259" key="1">
    <source>
        <dbReference type="Pfam" id="PF12770"/>
    </source>
</evidence>
<feature type="domain" description="CHAT" evidence="1">
    <location>
        <begin position="949"/>
        <end position="1207"/>
    </location>
</feature>
<accession>A0ABY8XJZ2</accession>
<keyword evidence="3" id="KW-1185">Reference proteome</keyword>
<evidence type="ECO:0000313" key="3">
    <source>
        <dbReference type="Proteomes" id="UP001227101"/>
    </source>
</evidence>
<dbReference type="EMBL" id="CP127173">
    <property type="protein sequence ID" value="WIV55924.1"/>
    <property type="molecule type" value="Genomic_DNA"/>
</dbReference>
<protein>
    <submittedName>
        <fullName evidence="2">CHAT domain-containing protein</fullName>
    </submittedName>
</protein>
<dbReference type="InterPro" id="IPR011990">
    <property type="entry name" value="TPR-like_helical_dom_sf"/>
</dbReference>
<name>A0ABY8XJZ2_9PSEU</name>
<gene>
    <name evidence="2" type="ORF">QP939_45185</name>
</gene>
<dbReference type="InterPro" id="IPR024983">
    <property type="entry name" value="CHAT_dom"/>
</dbReference>
<dbReference type="SUPFAM" id="SSF48452">
    <property type="entry name" value="TPR-like"/>
    <property type="match status" value="1"/>
</dbReference>
<evidence type="ECO:0000313" key="2">
    <source>
        <dbReference type="EMBL" id="WIV55924.1"/>
    </source>
</evidence>
<proteinExistence type="predicted"/>
<dbReference type="Gene3D" id="1.25.40.10">
    <property type="entry name" value="Tetratricopeptide repeat domain"/>
    <property type="match status" value="3"/>
</dbReference>